<organism evidence="2 3">
    <name type="scientific">Fermentimonas caenicola</name>
    <dbReference type="NCBI Taxonomy" id="1562970"/>
    <lineage>
        <taxon>Bacteria</taxon>
        <taxon>Pseudomonadati</taxon>
        <taxon>Bacteroidota</taxon>
        <taxon>Bacteroidia</taxon>
        <taxon>Bacteroidales</taxon>
        <taxon>Dysgonomonadaceae</taxon>
        <taxon>Fermentimonas</taxon>
    </lineage>
</organism>
<dbReference type="SUPFAM" id="SSF52540">
    <property type="entry name" value="P-loop containing nucleoside triphosphate hydrolases"/>
    <property type="match status" value="1"/>
</dbReference>
<gene>
    <name evidence="2" type="ORF">ING2E5B_0202</name>
</gene>
<dbReference type="InterPro" id="IPR027785">
    <property type="entry name" value="UvrD-like_helicase_C"/>
</dbReference>
<dbReference type="Proteomes" id="UP000032417">
    <property type="component" value="Chromosome 1"/>
</dbReference>
<reference evidence="2 3" key="1">
    <citation type="submission" date="2014-08" db="EMBL/GenBank/DDBJ databases">
        <authorList>
            <person name="Wibberg D."/>
        </authorList>
    </citation>
    <scope>NUCLEOTIDE SEQUENCE [LARGE SCALE GENOMIC DNA]</scope>
    <source>
        <strain evidence="3">ING2-E5B</strain>
    </source>
</reference>
<evidence type="ECO:0000259" key="1">
    <source>
        <dbReference type="Pfam" id="PF13538"/>
    </source>
</evidence>
<evidence type="ECO:0000313" key="2">
    <source>
        <dbReference type="EMBL" id="CEA14972.1"/>
    </source>
</evidence>
<dbReference type="CDD" id="cd18809">
    <property type="entry name" value="SF1_C_RecD"/>
    <property type="match status" value="1"/>
</dbReference>
<keyword evidence="2" id="KW-0547">Nucleotide-binding</keyword>
<sequence>MLLLLEKLPQKMINSFFIEKINENFPYNFTRDQIHALEKLTTFLFSNDGDHIFLLTGYAGTGKSSLIGSLVRTMSQFNQKTVLLAPTGRAAKVFSGYAAQKAYTIHKKIYRQQKMSEGTMQFTLSENLHKHTLFIVDEASMINNESPDFSVFGTGRLLDDLIEYVYSAEGCRILLIGDDAQLPPVKQEFSPALDTEVLKSYSLHVTEANLTDIVRQEIESGILHNATYLRDSLAMQATDVFPKLKIEGFADVKRITGKDLIYEISDAYSRDGIEETIIISRSNKRVNAYNNGIRNTVLFREEELSTGDILMITKNNYFWIEEYEHLDFLANGEFVEVERVRGQEELYGFRFCNVVLYHREYDIEFEAKINLDVLHTEVPGLTSEQNNQLFTNVMEDYSDISQKRLRYKKVKEDPYFNALQTKYGYAVTCHKAQGGEWKNVFLDIGYIQESYLGESFYRWLYTSVTRATQTLYLVNLPDDFVELSKI</sequence>
<dbReference type="InterPro" id="IPR027417">
    <property type="entry name" value="P-loop_NTPase"/>
</dbReference>
<feature type="domain" description="UvrD-like helicase C-terminal" evidence="1">
    <location>
        <begin position="423"/>
        <end position="474"/>
    </location>
</feature>
<keyword evidence="3" id="KW-1185">Reference proteome</keyword>
<accession>A0A098BZC8</accession>
<proteinExistence type="predicted"/>
<dbReference type="KEGG" id="pbt:ING2E5B_0202"/>
<keyword evidence="2" id="KW-0347">Helicase</keyword>
<dbReference type="GO" id="GO:0004386">
    <property type="term" value="F:helicase activity"/>
    <property type="evidence" value="ECO:0007669"/>
    <property type="project" value="UniProtKB-KW"/>
</dbReference>
<keyword evidence="2" id="KW-0067">ATP-binding</keyword>
<dbReference type="HOGENOM" id="CLU_017039_0_0_10"/>
<evidence type="ECO:0000313" key="3">
    <source>
        <dbReference type="Proteomes" id="UP000032417"/>
    </source>
</evidence>
<name>A0A098BZC8_9BACT</name>
<dbReference type="Pfam" id="PF13538">
    <property type="entry name" value="UvrD_C_2"/>
    <property type="match status" value="1"/>
</dbReference>
<dbReference type="Pfam" id="PF13604">
    <property type="entry name" value="AAA_30"/>
    <property type="match status" value="1"/>
</dbReference>
<dbReference type="STRING" id="1562970.ING2E5B_0202"/>
<dbReference type="EMBL" id="LN515532">
    <property type="protein sequence ID" value="CEA14972.1"/>
    <property type="molecule type" value="Genomic_DNA"/>
</dbReference>
<dbReference type="CDD" id="cd17933">
    <property type="entry name" value="DEXSc_RecD-like"/>
    <property type="match status" value="1"/>
</dbReference>
<keyword evidence="2" id="KW-0378">Hydrolase</keyword>
<dbReference type="AlphaFoldDB" id="A0A098BZC8"/>
<protein>
    <submittedName>
        <fullName evidence="2">Putative helicase</fullName>
    </submittedName>
</protein>
<dbReference type="Gene3D" id="3.40.50.300">
    <property type="entry name" value="P-loop containing nucleotide triphosphate hydrolases"/>
    <property type="match status" value="2"/>
</dbReference>
<dbReference type="PATRIC" id="fig|1562970.3.peg.198"/>